<sequence>MRPLPIMIKINRGLQYPSIPVYNTANKGRMPNKITHAEHERNRAILFCTDPANYAGNRKLTKSEFPFKVYKDKLLTAQLSTIFRKKCAYCESAFAHVSPSDIEHFRPKNEIQTQDGQYFKPGYYWLAGEWSNLLISCIDCNRAREHRVPGQPDHVLRGKNSQFPLTNEVNRVRSHLGNIFVEESYRLLINPCIEDPEQYFTYDTEGLIHPRIPDDERALMSIHVYALQRGELVLERKRVLNDMIDLIDFLHVPAKEFNDIPEEDQQRYQEKRQQLGMHMRALAKMLVADRPFLGMLRDYLRRYIEEQDCQHLIRAGVDLSGLLRRTV</sequence>
<evidence type="ECO:0000313" key="2">
    <source>
        <dbReference type="Proteomes" id="UP000633731"/>
    </source>
</evidence>
<reference evidence="1" key="1">
    <citation type="submission" date="2021-01" db="EMBL/GenBank/DDBJ databases">
        <title>Draft genome of Pantoea agglomerans Eh 335.</title>
        <authorList>
            <person name="Emsley S.A."/>
            <person name="Oline D.K."/>
            <person name="Saw J.H."/>
            <person name="Ushijima B."/>
            <person name="Videau P."/>
            <person name="Koyack M.J."/>
        </authorList>
    </citation>
    <scope>NUCLEOTIDE SEQUENCE</scope>
    <source>
        <strain evidence="1">Eh 335</strain>
    </source>
</reference>
<protein>
    <submittedName>
        <fullName evidence="1">Uncharacterized protein</fullName>
    </submittedName>
</protein>
<accession>A0ACC5RLU4</accession>
<keyword evidence="2" id="KW-1185">Reference proteome</keyword>
<organism evidence="1 2">
    <name type="scientific">Enterobacter agglomerans</name>
    <name type="common">Erwinia herbicola</name>
    <name type="synonym">Pantoea agglomerans</name>
    <dbReference type="NCBI Taxonomy" id="549"/>
    <lineage>
        <taxon>Bacteria</taxon>
        <taxon>Pseudomonadati</taxon>
        <taxon>Pseudomonadota</taxon>
        <taxon>Gammaproteobacteria</taxon>
        <taxon>Enterobacterales</taxon>
        <taxon>Erwiniaceae</taxon>
        <taxon>Pantoea</taxon>
        <taxon>Pantoea agglomerans group</taxon>
    </lineage>
</organism>
<dbReference type="Proteomes" id="UP000633731">
    <property type="component" value="Unassembled WGS sequence"/>
</dbReference>
<evidence type="ECO:0000313" key="1">
    <source>
        <dbReference type="EMBL" id="MBK4725338.1"/>
    </source>
</evidence>
<proteinExistence type="predicted"/>
<dbReference type="EMBL" id="JAEOXF010000004">
    <property type="protein sequence ID" value="MBK4725338.1"/>
    <property type="molecule type" value="Genomic_DNA"/>
</dbReference>
<name>A0ACC5RLU4_ENTAG</name>
<comment type="caution">
    <text evidence="1">The sequence shown here is derived from an EMBL/GenBank/DDBJ whole genome shotgun (WGS) entry which is preliminary data.</text>
</comment>
<gene>
    <name evidence="1" type="ORF">JJL49_08885</name>
</gene>